<comment type="caution">
    <text evidence="1">The sequence shown here is derived from an EMBL/GenBank/DDBJ whole genome shotgun (WGS) entry which is preliminary data.</text>
</comment>
<protein>
    <recommendedName>
        <fullName evidence="3">Retrovirus-related Pol polyprotein from transposon TNT 1-94</fullName>
    </recommendedName>
</protein>
<evidence type="ECO:0008006" key="3">
    <source>
        <dbReference type="Google" id="ProtNLM"/>
    </source>
</evidence>
<organism evidence="1 2">
    <name type="scientific">Glycine soja</name>
    <name type="common">Wild soybean</name>
    <dbReference type="NCBI Taxonomy" id="3848"/>
    <lineage>
        <taxon>Eukaryota</taxon>
        <taxon>Viridiplantae</taxon>
        <taxon>Streptophyta</taxon>
        <taxon>Embryophyta</taxon>
        <taxon>Tracheophyta</taxon>
        <taxon>Spermatophyta</taxon>
        <taxon>Magnoliopsida</taxon>
        <taxon>eudicotyledons</taxon>
        <taxon>Gunneridae</taxon>
        <taxon>Pentapetalae</taxon>
        <taxon>rosids</taxon>
        <taxon>fabids</taxon>
        <taxon>Fabales</taxon>
        <taxon>Fabaceae</taxon>
        <taxon>Papilionoideae</taxon>
        <taxon>50 kb inversion clade</taxon>
        <taxon>NPAAA clade</taxon>
        <taxon>indigoferoid/millettioid clade</taxon>
        <taxon>Phaseoleae</taxon>
        <taxon>Glycine</taxon>
        <taxon>Glycine subgen. Soja</taxon>
    </lineage>
</organism>
<dbReference type="AlphaFoldDB" id="A0A445GYL5"/>
<evidence type="ECO:0000313" key="2">
    <source>
        <dbReference type="Proteomes" id="UP000289340"/>
    </source>
</evidence>
<dbReference type="PANTHER" id="PTHR47592:SF27">
    <property type="entry name" value="OS08G0421700 PROTEIN"/>
    <property type="match status" value="1"/>
</dbReference>
<gene>
    <name evidence="1" type="ORF">D0Y65_042115</name>
</gene>
<reference evidence="1 2" key="1">
    <citation type="submission" date="2018-09" db="EMBL/GenBank/DDBJ databases">
        <title>A high-quality reference genome of wild soybean provides a powerful tool to mine soybean genomes.</title>
        <authorList>
            <person name="Xie M."/>
            <person name="Chung C.Y.L."/>
            <person name="Li M.-W."/>
            <person name="Wong F.-L."/>
            <person name="Chan T.-F."/>
            <person name="Lam H.-M."/>
        </authorList>
    </citation>
    <scope>NUCLEOTIDE SEQUENCE [LARGE SCALE GENOMIC DNA]</scope>
    <source>
        <strain evidence="2">cv. W05</strain>
        <tissue evidence="1">Hypocotyl of etiolated seedlings</tissue>
    </source>
</reference>
<evidence type="ECO:0000313" key="1">
    <source>
        <dbReference type="EMBL" id="RZB66346.1"/>
    </source>
</evidence>
<dbReference type="Pfam" id="PF14223">
    <property type="entry name" value="Retrotran_gag_2"/>
    <property type="match status" value="1"/>
</dbReference>
<name>A0A445GYL5_GLYSO</name>
<dbReference type="Proteomes" id="UP000289340">
    <property type="component" value="Chromosome 15"/>
</dbReference>
<sequence length="129" mass="15094">MENSASSKSSGVAVSMKMKDILCVQANKVCHHILLSALSNDLFNVYCSYKESKEIWDSLILKYTVKDVVRQRFIIANYYRWIMNEEKDIKVQINKYHKLLEDLKTKNISLPDNFISKLLIVKLMESWTN</sequence>
<proteinExistence type="predicted"/>
<dbReference type="PANTHER" id="PTHR47592">
    <property type="entry name" value="PBF68 PROTEIN"/>
    <property type="match status" value="1"/>
</dbReference>
<dbReference type="EMBL" id="QZWG01000015">
    <property type="protein sequence ID" value="RZB66346.1"/>
    <property type="molecule type" value="Genomic_DNA"/>
</dbReference>
<accession>A0A445GYL5</accession>
<keyword evidence="2" id="KW-1185">Reference proteome</keyword>